<keyword evidence="4" id="KW-0862">Zinc</keyword>
<proteinExistence type="predicted"/>
<dbReference type="PANTHER" id="PTHR46233:SF3">
    <property type="entry name" value="HYDROXYACYLGLUTATHIONE HYDROLASE GLOC"/>
    <property type="match status" value="1"/>
</dbReference>
<evidence type="ECO:0000256" key="2">
    <source>
        <dbReference type="ARBA" id="ARBA00022723"/>
    </source>
</evidence>
<reference evidence="6" key="1">
    <citation type="submission" date="2021-01" db="EMBL/GenBank/DDBJ databases">
        <title>Draft genome sequence of Acholeplasmataceae bacterium strain Mahy22.</title>
        <authorList>
            <person name="Watanabe M."/>
            <person name="Kojima H."/>
            <person name="Fukui M."/>
        </authorList>
    </citation>
    <scope>NUCLEOTIDE SEQUENCE</scope>
    <source>
        <strain evidence="6">Mahy22</strain>
    </source>
</reference>
<dbReference type="AlphaFoldDB" id="A0A7U9XVG5"/>
<dbReference type="SMART" id="SM00849">
    <property type="entry name" value="Lactamase_B"/>
    <property type="match status" value="1"/>
</dbReference>
<dbReference type="RefSeq" id="WP_176239973.1">
    <property type="nucleotide sequence ID" value="NZ_AP024412.1"/>
</dbReference>
<keyword evidence="7" id="KW-1185">Reference proteome</keyword>
<evidence type="ECO:0000256" key="1">
    <source>
        <dbReference type="ARBA" id="ARBA00001947"/>
    </source>
</evidence>
<organism evidence="6 7">
    <name type="scientific">Mariniplasma anaerobium</name>
    <dbReference type="NCBI Taxonomy" id="2735436"/>
    <lineage>
        <taxon>Bacteria</taxon>
        <taxon>Bacillati</taxon>
        <taxon>Mycoplasmatota</taxon>
        <taxon>Mollicutes</taxon>
        <taxon>Acholeplasmatales</taxon>
        <taxon>Acholeplasmataceae</taxon>
        <taxon>Mariniplasma</taxon>
    </lineage>
</organism>
<dbReference type="InterPro" id="IPR051453">
    <property type="entry name" value="MBL_Glyoxalase_II"/>
</dbReference>
<dbReference type="InterPro" id="IPR036866">
    <property type="entry name" value="RibonucZ/Hydroxyglut_hydro"/>
</dbReference>
<evidence type="ECO:0000313" key="6">
    <source>
        <dbReference type="EMBL" id="BCR35532.1"/>
    </source>
</evidence>
<keyword evidence="2" id="KW-0479">Metal-binding</keyword>
<dbReference type="SUPFAM" id="SSF56281">
    <property type="entry name" value="Metallo-hydrolase/oxidoreductase"/>
    <property type="match status" value="1"/>
</dbReference>
<dbReference type="CDD" id="cd06262">
    <property type="entry name" value="metallo-hydrolase-like_MBL-fold"/>
    <property type="match status" value="1"/>
</dbReference>
<dbReference type="PANTHER" id="PTHR46233">
    <property type="entry name" value="HYDROXYACYLGLUTATHIONE HYDROLASE GLOC"/>
    <property type="match status" value="1"/>
</dbReference>
<comment type="cofactor">
    <cofactor evidence="1">
        <name>Zn(2+)</name>
        <dbReference type="ChEBI" id="CHEBI:29105"/>
    </cofactor>
</comment>
<dbReference type="Proteomes" id="UP000620133">
    <property type="component" value="Chromosome"/>
</dbReference>
<dbReference type="GO" id="GO:0016787">
    <property type="term" value="F:hydrolase activity"/>
    <property type="evidence" value="ECO:0007669"/>
    <property type="project" value="UniProtKB-KW"/>
</dbReference>
<evidence type="ECO:0000259" key="5">
    <source>
        <dbReference type="SMART" id="SM00849"/>
    </source>
</evidence>
<evidence type="ECO:0000256" key="4">
    <source>
        <dbReference type="ARBA" id="ARBA00022833"/>
    </source>
</evidence>
<accession>A0A7U9XVG5</accession>
<protein>
    <submittedName>
        <fullName evidence="6">MBL fold hydrolase</fullName>
    </submittedName>
</protein>
<evidence type="ECO:0000256" key="3">
    <source>
        <dbReference type="ARBA" id="ARBA00022801"/>
    </source>
</evidence>
<feature type="domain" description="Metallo-beta-lactamase" evidence="5">
    <location>
        <begin position="12"/>
        <end position="183"/>
    </location>
</feature>
<dbReference type="EMBL" id="AP024412">
    <property type="protein sequence ID" value="BCR35532.1"/>
    <property type="molecule type" value="Genomic_DNA"/>
</dbReference>
<sequence>MEIKSFILSMYRSNCYIVYHNKKAIIIDPGEESQKVVDFIKDNDLEVILIYATHGHVDHVAGIKYLKDIFNAKTYGPKKDEIWFTNQNYNRLGYPIPIDSYVSEGDQIILDDIVFDIYDIPGHSKGGTILYNKDYNICFSGDTLFHQTIGRTDLPFGDFDEIKASIHKMYDLFLDETKVYPGHGISTTIGFEKLHNQYVKN</sequence>
<dbReference type="GO" id="GO:0046872">
    <property type="term" value="F:metal ion binding"/>
    <property type="evidence" value="ECO:0007669"/>
    <property type="project" value="UniProtKB-KW"/>
</dbReference>
<dbReference type="KEGG" id="manr:MPAN_004250"/>
<dbReference type="InterPro" id="IPR001279">
    <property type="entry name" value="Metallo-B-lactamas"/>
</dbReference>
<dbReference type="Pfam" id="PF00753">
    <property type="entry name" value="Lactamase_B"/>
    <property type="match status" value="1"/>
</dbReference>
<evidence type="ECO:0000313" key="7">
    <source>
        <dbReference type="Proteomes" id="UP000620133"/>
    </source>
</evidence>
<dbReference type="Gene3D" id="3.60.15.10">
    <property type="entry name" value="Ribonuclease Z/Hydroxyacylglutathione hydrolase-like"/>
    <property type="match status" value="1"/>
</dbReference>
<keyword evidence="3 6" id="KW-0378">Hydrolase</keyword>
<name>A0A7U9XVG5_9MOLU</name>
<gene>
    <name evidence="6" type="ORF">MPAN_004250</name>
</gene>